<dbReference type="RefSeq" id="WP_397614836.1">
    <property type="nucleotide sequence ID" value="NZ_JBIRRB010000018.1"/>
</dbReference>
<evidence type="ECO:0000313" key="4">
    <source>
        <dbReference type="Proteomes" id="UP001611162"/>
    </source>
</evidence>
<dbReference type="InterPro" id="IPR001387">
    <property type="entry name" value="Cro/C1-type_HTH"/>
</dbReference>
<dbReference type="Gene3D" id="1.10.260.40">
    <property type="entry name" value="lambda repressor-like DNA-binding domains"/>
    <property type="match status" value="1"/>
</dbReference>
<dbReference type="EMBL" id="JBIRRB010000018">
    <property type="protein sequence ID" value="MFI0915210.1"/>
    <property type="molecule type" value="Genomic_DNA"/>
</dbReference>
<gene>
    <name evidence="3" type="ORF">ACH4TF_32975</name>
</gene>
<keyword evidence="4" id="KW-1185">Reference proteome</keyword>
<evidence type="ECO:0000256" key="1">
    <source>
        <dbReference type="SAM" id="MobiDB-lite"/>
    </source>
</evidence>
<accession>A0ABW7TCE7</accession>
<dbReference type="SUPFAM" id="SSF47413">
    <property type="entry name" value="lambda repressor-like DNA-binding domains"/>
    <property type="match status" value="1"/>
</dbReference>
<feature type="domain" description="HTH cro/C1-type" evidence="2">
    <location>
        <begin position="14"/>
        <end position="47"/>
    </location>
</feature>
<dbReference type="Proteomes" id="UP001611162">
    <property type="component" value="Unassembled WGS sequence"/>
</dbReference>
<dbReference type="SMART" id="SM00530">
    <property type="entry name" value="HTH_XRE"/>
    <property type="match status" value="1"/>
</dbReference>
<feature type="region of interest" description="Disordered" evidence="1">
    <location>
        <begin position="71"/>
        <end position="93"/>
    </location>
</feature>
<sequence>MERPPTFQVSGAALRRTRMRQGLGLKETADAAGISRSYLQRLETGIRQHMRPGTYVALRIALRVNDDRLLATGEEDTEEMTWPSAPTPNTTTS</sequence>
<dbReference type="PROSITE" id="PS50943">
    <property type="entry name" value="HTH_CROC1"/>
    <property type="match status" value="1"/>
</dbReference>
<dbReference type="InterPro" id="IPR010982">
    <property type="entry name" value="Lambda_DNA-bd_dom_sf"/>
</dbReference>
<comment type="caution">
    <text evidence="3">The sequence shown here is derived from an EMBL/GenBank/DDBJ whole genome shotgun (WGS) entry which is preliminary data.</text>
</comment>
<dbReference type="CDD" id="cd00093">
    <property type="entry name" value="HTH_XRE"/>
    <property type="match status" value="1"/>
</dbReference>
<reference evidence="3 4" key="1">
    <citation type="submission" date="2024-10" db="EMBL/GenBank/DDBJ databases">
        <title>The Natural Products Discovery Center: Release of the First 8490 Sequenced Strains for Exploring Actinobacteria Biosynthetic Diversity.</title>
        <authorList>
            <person name="Kalkreuter E."/>
            <person name="Kautsar S.A."/>
            <person name="Yang D."/>
            <person name="Bader C.D."/>
            <person name="Teijaro C.N."/>
            <person name="Fluegel L."/>
            <person name="Davis C.M."/>
            <person name="Simpson J.R."/>
            <person name="Lauterbach L."/>
            <person name="Steele A.D."/>
            <person name="Gui C."/>
            <person name="Meng S."/>
            <person name="Li G."/>
            <person name="Viehrig K."/>
            <person name="Ye F."/>
            <person name="Su P."/>
            <person name="Kiefer A.F."/>
            <person name="Nichols A."/>
            <person name="Cepeda A.J."/>
            <person name="Yan W."/>
            <person name="Fan B."/>
            <person name="Jiang Y."/>
            <person name="Adhikari A."/>
            <person name="Zheng C.-J."/>
            <person name="Schuster L."/>
            <person name="Cowan T.M."/>
            <person name="Smanski M.J."/>
            <person name="Chevrette M.G."/>
            <person name="De Carvalho L.P.S."/>
            <person name="Shen B."/>
        </authorList>
    </citation>
    <scope>NUCLEOTIDE SEQUENCE [LARGE SCALE GENOMIC DNA]</scope>
    <source>
        <strain evidence="3 4">NPDC020979</strain>
    </source>
</reference>
<organism evidence="3 4">
    <name type="scientific">Streptomyces abikoensis</name>
    <dbReference type="NCBI Taxonomy" id="97398"/>
    <lineage>
        <taxon>Bacteria</taxon>
        <taxon>Bacillati</taxon>
        <taxon>Actinomycetota</taxon>
        <taxon>Actinomycetes</taxon>
        <taxon>Kitasatosporales</taxon>
        <taxon>Streptomycetaceae</taxon>
        <taxon>Streptomyces</taxon>
    </lineage>
</organism>
<name>A0ABW7TCE7_9ACTN</name>
<protein>
    <submittedName>
        <fullName evidence="3">Helix-turn-helix domain-containing protein</fullName>
    </submittedName>
</protein>
<proteinExistence type="predicted"/>
<dbReference type="Pfam" id="PF13560">
    <property type="entry name" value="HTH_31"/>
    <property type="match status" value="1"/>
</dbReference>
<evidence type="ECO:0000313" key="3">
    <source>
        <dbReference type="EMBL" id="MFI0915210.1"/>
    </source>
</evidence>
<evidence type="ECO:0000259" key="2">
    <source>
        <dbReference type="PROSITE" id="PS50943"/>
    </source>
</evidence>